<dbReference type="STRING" id="69771.A0A1V6NNL6"/>
<name>A0A1V6NNL6_PENDC</name>
<dbReference type="OrthoDB" id="5598852at2759"/>
<reference evidence="2" key="1">
    <citation type="journal article" date="2017" name="Nat. Microbiol.">
        <title>Global analysis of biosynthetic gene clusters reveals vast potential of secondary metabolite production in Penicillium species.</title>
        <authorList>
            <person name="Nielsen J.C."/>
            <person name="Grijseels S."/>
            <person name="Prigent S."/>
            <person name="Ji B."/>
            <person name="Dainat J."/>
            <person name="Nielsen K.F."/>
            <person name="Frisvad J.C."/>
            <person name="Workman M."/>
            <person name="Nielsen J."/>
        </authorList>
    </citation>
    <scope>NUCLEOTIDE SEQUENCE [LARGE SCALE GENOMIC DNA]</scope>
    <source>
        <strain evidence="2">IBT 11843</strain>
    </source>
</reference>
<comment type="caution">
    <text evidence="1">The sequence shown here is derived from an EMBL/GenBank/DDBJ whole genome shotgun (WGS) entry which is preliminary data.</text>
</comment>
<proteinExistence type="predicted"/>
<dbReference type="EMBL" id="MDYL01000055">
    <property type="protein sequence ID" value="OQD66283.1"/>
    <property type="molecule type" value="Genomic_DNA"/>
</dbReference>
<sequence length="120" mass="13207">MDALSNFQLQNFFIRYSPTTREICDEIATVISGGGTVKPTTLQGAQSYTVQISDGTSIFIVQFRGSSNTLDLNLLSAAQETYGQLVPTCQHLTDQYLERLDPLQILFLCVAQSTVLALIQ</sequence>
<accession>A0A1V6NNL6</accession>
<evidence type="ECO:0000313" key="1">
    <source>
        <dbReference type="EMBL" id="OQD66283.1"/>
    </source>
</evidence>
<keyword evidence="2" id="KW-1185">Reference proteome</keyword>
<dbReference type="Proteomes" id="UP000191522">
    <property type="component" value="Unassembled WGS sequence"/>
</dbReference>
<protein>
    <submittedName>
        <fullName evidence="1">Uncharacterized protein</fullName>
    </submittedName>
</protein>
<evidence type="ECO:0000313" key="2">
    <source>
        <dbReference type="Proteomes" id="UP000191522"/>
    </source>
</evidence>
<gene>
    <name evidence="1" type="ORF">PENDEC_c055G00576</name>
</gene>
<organism evidence="1 2">
    <name type="scientific">Penicillium decumbens</name>
    <dbReference type="NCBI Taxonomy" id="69771"/>
    <lineage>
        <taxon>Eukaryota</taxon>
        <taxon>Fungi</taxon>
        <taxon>Dikarya</taxon>
        <taxon>Ascomycota</taxon>
        <taxon>Pezizomycotina</taxon>
        <taxon>Eurotiomycetes</taxon>
        <taxon>Eurotiomycetidae</taxon>
        <taxon>Eurotiales</taxon>
        <taxon>Aspergillaceae</taxon>
        <taxon>Penicillium</taxon>
    </lineage>
</organism>
<dbReference type="AlphaFoldDB" id="A0A1V6NNL6"/>